<dbReference type="PANTHER" id="PTHR43747">
    <property type="entry name" value="FAD-BINDING PROTEIN"/>
    <property type="match status" value="1"/>
</dbReference>
<feature type="domain" description="FAD dependent oxidoreductase" evidence="2">
    <location>
        <begin position="22"/>
        <end position="78"/>
    </location>
</feature>
<name>A0A6L7G9M2_9RHOB</name>
<accession>A0A6L7G9M2</accession>
<evidence type="ECO:0000313" key="4">
    <source>
        <dbReference type="Proteomes" id="UP000477911"/>
    </source>
</evidence>
<evidence type="ECO:0000256" key="1">
    <source>
        <dbReference type="ARBA" id="ARBA00023002"/>
    </source>
</evidence>
<evidence type="ECO:0000313" key="3">
    <source>
        <dbReference type="EMBL" id="MXN20297.1"/>
    </source>
</evidence>
<dbReference type="Proteomes" id="UP000477911">
    <property type="component" value="Unassembled WGS sequence"/>
</dbReference>
<dbReference type="InterPro" id="IPR050816">
    <property type="entry name" value="Flavin-dep_Halogenase_NPB"/>
</dbReference>
<gene>
    <name evidence="3" type="ORF">GR170_20870</name>
</gene>
<protein>
    <submittedName>
        <fullName evidence="3">FAD-dependent oxidoreductase</fullName>
    </submittedName>
</protein>
<proteinExistence type="predicted"/>
<dbReference type="RefSeq" id="WP_160896422.1">
    <property type="nucleotide sequence ID" value="NZ_WUMU01000026.1"/>
</dbReference>
<organism evidence="3 4">
    <name type="scientific">Pseudooceanicola albus</name>
    <dbReference type="NCBI Taxonomy" id="2692189"/>
    <lineage>
        <taxon>Bacteria</taxon>
        <taxon>Pseudomonadati</taxon>
        <taxon>Pseudomonadota</taxon>
        <taxon>Alphaproteobacteria</taxon>
        <taxon>Rhodobacterales</taxon>
        <taxon>Paracoccaceae</taxon>
        <taxon>Pseudooceanicola</taxon>
    </lineage>
</organism>
<dbReference type="Gene3D" id="3.50.50.60">
    <property type="entry name" value="FAD/NAD(P)-binding domain"/>
    <property type="match status" value="1"/>
</dbReference>
<dbReference type="InterPro" id="IPR036188">
    <property type="entry name" value="FAD/NAD-bd_sf"/>
</dbReference>
<dbReference type="SUPFAM" id="SSF51905">
    <property type="entry name" value="FAD/NAD(P)-binding domain"/>
    <property type="match status" value="1"/>
</dbReference>
<dbReference type="AlphaFoldDB" id="A0A6L7G9M2"/>
<dbReference type="GO" id="GO:0016491">
    <property type="term" value="F:oxidoreductase activity"/>
    <property type="evidence" value="ECO:0007669"/>
    <property type="project" value="UniProtKB-KW"/>
</dbReference>
<evidence type="ECO:0000259" key="2">
    <source>
        <dbReference type="Pfam" id="PF01266"/>
    </source>
</evidence>
<dbReference type="InterPro" id="IPR006076">
    <property type="entry name" value="FAD-dep_OxRdtase"/>
</dbReference>
<dbReference type="EMBL" id="WUMU01000026">
    <property type="protein sequence ID" value="MXN20297.1"/>
    <property type="molecule type" value="Genomic_DNA"/>
</dbReference>
<keyword evidence="4" id="KW-1185">Reference proteome</keyword>
<sequence length="448" mass="47687">MAGRLIPHRDAAAPKPQALRHAIVIGAGIAGLTAARALARHMDRVTLIETDRLGSGAEPRRRVPQAGHVHALLDAGRQALEALFPGLEETAQEQGAVLLPVRSRWRSHDGHDWSAPQDTGPKVLSQSRPALEALLRARVRALPGLVLQEGRVEGLVAGTCPPGHAPRITGVRLSGGARIAADLVIDATGRAGRGADWLAAAGFDRPPETRSAPRVRYASTLFTRADRLPSAWLKLASPPQTRGAVLAPIEGGRWIFTLTDRFGAAMPGDEAGLRAAILALGDGRIAALLSSERLLAPIRHFHIDTVRLRGFDSCPPPSGFLPLGDAIATYNPLHAQGMTAAILQASALEEALAGDARDAMTLRERYLPRAMGIARAAWRIGLAMDLTWPQFSGPADPQAEALARSLRAAFAASLLRPQLCPPIDRLLHLNDLELAPELHSGLRPPALS</sequence>
<keyword evidence="1" id="KW-0560">Oxidoreductase</keyword>
<comment type="caution">
    <text evidence="3">The sequence shown here is derived from an EMBL/GenBank/DDBJ whole genome shotgun (WGS) entry which is preliminary data.</text>
</comment>
<dbReference type="Pfam" id="PF01266">
    <property type="entry name" value="DAO"/>
    <property type="match status" value="1"/>
</dbReference>
<reference evidence="3 4" key="1">
    <citation type="submission" date="2019-12" db="EMBL/GenBank/DDBJ databases">
        <authorList>
            <person name="Li M."/>
        </authorList>
    </citation>
    <scope>NUCLEOTIDE SEQUENCE [LARGE SCALE GENOMIC DNA]</scope>
    <source>
        <strain evidence="3 4">GBMRC 2024</strain>
    </source>
</reference>
<dbReference type="PANTHER" id="PTHR43747:SF5">
    <property type="entry name" value="FAD-BINDING DOMAIN-CONTAINING PROTEIN"/>
    <property type="match status" value="1"/>
</dbReference>